<protein>
    <submittedName>
        <fullName evidence="2">Uncharacterized protein</fullName>
    </submittedName>
</protein>
<feature type="compositionally biased region" description="Basic and acidic residues" evidence="1">
    <location>
        <begin position="117"/>
        <end position="138"/>
    </location>
</feature>
<dbReference type="Proteomes" id="UP000591131">
    <property type="component" value="Unassembled WGS sequence"/>
</dbReference>
<sequence length="311" mass="34125">MTIAHTLDNLLVHNYEWYDGSQLDKLLHELTKYLPRLEDETFHIYAQQHIDGDTIKDINSAIPAVIERLVKVQSILNHEGLGFPKFMASPETAASSFAHYHKSSDHQYSHSADSDADSNRYDSRGLDSPRHVEDDGYGGRHYSGLQRDGGPPGYGLDRRHRARGVSQSRYGLRAEQNRGGINGLRVPGDDLRSINMNGSLLHGLSGHLRRSLETCVDYANRIGEILPSHSSSKMSPHQGQQIVQQGLACIGAVSRVVHDVQRDALGFPECAADKIGLLSKSGISSLDTLVSIALSVSPSPLRYAATCSGFM</sequence>
<keyword evidence="3" id="KW-1185">Reference proteome</keyword>
<evidence type="ECO:0000313" key="2">
    <source>
        <dbReference type="EMBL" id="KAF4662620.1"/>
    </source>
</evidence>
<feature type="region of interest" description="Disordered" evidence="1">
    <location>
        <begin position="105"/>
        <end position="166"/>
    </location>
</feature>
<name>A0A7J6LUG7_PERCH</name>
<gene>
    <name evidence="2" type="ORF">FOL47_006160</name>
</gene>
<comment type="caution">
    <text evidence="2">The sequence shown here is derived from an EMBL/GenBank/DDBJ whole genome shotgun (WGS) entry which is preliminary data.</text>
</comment>
<dbReference type="AlphaFoldDB" id="A0A7J6LUG7"/>
<evidence type="ECO:0000256" key="1">
    <source>
        <dbReference type="SAM" id="MobiDB-lite"/>
    </source>
</evidence>
<dbReference type="EMBL" id="JAAPAO010000341">
    <property type="protein sequence ID" value="KAF4662620.1"/>
    <property type="molecule type" value="Genomic_DNA"/>
</dbReference>
<accession>A0A7J6LUG7</accession>
<evidence type="ECO:0000313" key="3">
    <source>
        <dbReference type="Proteomes" id="UP000591131"/>
    </source>
</evidence>
<organism evidence="2 3">
    <name type="scientific">Perkinsus chesapeaki</name>
    <name type="common">Clam parasite</name>
    <name type="synonym">Perkinsus andrewsi</name>
    <dbReference type="NCBI Taxonomy" id="330153"/>
    <lineage>
        <taxon>Eukaryota</taxon>
        <taxon>Sar</taxon>
        <taxon>Alveolata</taxon>
        <taxon>Perkinsozoa</taxon>
        <taxon>Perkinsea</taxon>
        <taxon>Perkinsida</taxon>
        <taxon>Perkinsidae</taxon>
        <taxon>Perkinsus</taxon>
    </lineage>
</organism>
<dbReference type="OrthoDB" id="10508443at2759"/>
<proteinExistence type="predicted"/>
<reference evidence="2 3" key="1">
    <citation type="submission" date="2020-04" db="EMBL/GenBank/DDBJ databases">
        <title>Perkinsus chesapeaki whole genome sequence.</title>
        <authorList>
            <person name="Bogema D.R."/>
        </authorList>
    </citation>
    <scope>NUCLEOTIDE SEQUENCE [LARGE SCALE GENOMIC DNA]</scope>
    <source>
        <strain evidence="2">ATCC PRA-425</strain>
    </source>
</reference>